<evidence type="ECO:0000313" key="10">
    <source>
        <dbReference type="EMBL" id="GAA0341989.1"/>
    </source>
</evidence>
<dbReference type="EMBL" id="BAAABM010000029">
    <property type="protein sequence ID" value="GAA0341989.1"/>
    <property type="molecule type" value="Genomic_DNA"/>
</dbReference>
<evidence type="ECO:0000256" key="6">
    <source>
        <dbReference type="ARBA" id="ARBA00022840"/>
    </source>
</evidence>
<evidence type="ECO:0000256" key="4">
    <source>
        <dbReference type="ARBA" id="ARBA00022741"/>
    </source>
</evidence>
<dbReference type="CDD" id="cd14014">
    <property type="entry name" value="STKc_PknB_like"/>
    <property type="match status" value="1"/>
</dbReference>
<evidence type="ECO:0000256" key="1">
    <source>
        <dbReference type="ARBA" id="ARBA00012513"/>
    </source>
</evidence>
<dbReference type="SMART" id="SM00220">
    <property type="entry name" value="S_TKc"/>
    <property type="match status" value="1"/>
</dbReference>
<feature type="domain" description="Protein kinase" evidence="9">
    <location>
        <begin position="33"/>
        <end position="291"/>
    </location>
</feature>
<dbReference type="InterPro" id="IPR000719">
    <property type="entry name" value="Prot_kinase_dom"/>
</dbReference>
<keyword evidence="4 7" id="KW-0547">Nucleotide-binding</keyword>
<dbReference type="GO" id="GO:0016301">
    <property type="term" value="F:kinase activity"/>
    <property type="evidence" value="ECO:0007669"/>
    <property type="project" value="UniProtKB-KW"/>
</dbReference>
<keyword evidence="5 10" id="KW-0418">Kinase</keyword>
<keyword evidence="3" id="KW-0808">Transferase</keyword>
<evidence type="ECO:0000256" key="8">
    <source>
        <dbReference type="SAM" id="MobiDB-lite"/>
    </source>
</evidence>
<evidence type="ECO:0000256" key="2">
    <source>
        <dbReference type="ARBA" id="ARBA00022527"/>
    </source>
</evidence>
<dbReference type="PROSITE" id="PS00108">
    <property type="entry name" value="PROTEIN_KINASE_ST"/>
    <property type="match status" value="1"/>
</dbReference>
<dbReference type="PANTHER" id="PTHR43289">
    <property type="entry name" value="MITOGEN-ACTIVATED PROTEIN KINASE KINASE KINASE 20-RELATED"/>
    <property type="match status" value="1"/>
</dbReference>
<dbReference type="InterPro" id="IPR017441">
    <property type="entry name" value="Protein_kinase_ATP_BS"/>
</dbReference>
<sequence>MRDPVFAGGLLEKRAGISGGMSSASGTLLGERYRVAESLGSGGMGAVWRARDELLGRDVAVKELVFPPNLSARDKETMRGRMMREARTAARLSHPGVVRIFDVVEAEERPWIVMELIPSARSLSEILDEEGVLAPAAAARIGLEVLAALSAAHAAGVLHRDVKPGNILISPDRRAVLGDFGIAVAEGEPTLTRSGVLIGSPAYLSPEQARGGPLTPASDLWSLGATLYTAVEGETPFHRDNVMATLTAIITDPPNPPRRAGPLWPVIESLLRKDPADRLDAVALARALTEVAAQEETASAAPREHPRNGAHAVDSPAVPYKMPVGRPAADGRSRDAAPARNTAPVPERSGDAEPGRNAAPVRERSGDGTLGAEPPHESTGARPAHRRGRAVAVVSIVLLLGAAGALTVLLNRSHHHAGLTGTSSGRGTGRSASAPATPSARSSAPASSAKPRDTATGSPSPGGAALPADFRRYEDDSGFSIGVPRGWKVSHDGGYVYVRDPGSSRYLLIDQTTHPKSDPLADWRGQDAYRRRSEDGYSRIRLESVPGYFEKAADLEFLHSSGGEKTRVLNRNILVNGHRAYALYWSVPASRWSRSRRYFDVFAASFRPAS</sequence>
<comment type="caution">
    <text evidence="10">The sequence shown here is derived from an EMBL/GenBank/DDBJ whole genome shotgun (WGS) entry which is preliminary data.</text>
</comment>
<dbReference type="Proteomes" id="UP001501822">
    <property type="component" value="Unassembled WGS sequence"/>
</dbReference>
<proteinExistence type="predicted"/>
<dbReference type="Gene3D" id="1.10.510.10">
    <property type="entry name" value="Transferase(Phosphotransferase) domain 1"/>
    <property type="match status" value="1"/>
</dbReference>
<keyword evidence="6 7" id="KW-0067">ATP-binding</keyword>
<dbReference type="PROSITE" id="PS00107">
    <property type="entry name" value="PROTEIN_KINASE_ATP"/>
    <property type="match status" value="1"/>
</dbReference>
<dbReference type="SUPFAM" id="SSF56112">
    <property type="entry name" value="Protein kinase-like (PK-like)"/>
    <property type="match status" value="1"/>
</dbReference>
<evidence type="ECO:0000256" key="7">
    <source>
        <dbReference type="PROSITE-ProRule" id="PRU10141"/>
    </source>
</evidence>
<gene>
    <name evidence="10" type="ORF">GCM10010151_34440</name>
</gene>
<dbReference type="InterPro" id="IPR008271">
    <property type="entry name" value="Ser/Thr_kinase_AS"/>
</dbReference>
<keyword evidence="11" id="KW-1185">Reference proteome</keyword>
<name>A0ABN0WNI9_9ACTN</name>
<dbReference type="InterPro" id="IPR011009">
    <property type="entry name" value="Kinase-like_dom_sf"/>
</dbReference>
<accession>A0ABN0WNI9</accession>
<evidence type="ECO:0000259" key="9">
    <source>
        <dbReference type="PROSITE" id="PS50011"/>
    </source>
</evidence>
<dbReference type="Gene3D" id="3.30.200.20">
    <property type="entry name" value="Phosphorylase Kinase, domain 1"/>
    <property type="match status" value="1"/>
</dbReference>
<dbReference type="EC" id="2.7.11.1" evidence="1"/>
<organism evidence="10 11">
    <name type="scientific">Actinoallomurus spadix</name>
    <dbReference type="NCBI Taxonomy" id="79912"/>
    <lineage>
        <taxon>Bacteria</taxon>
        <taxon>Bacillati</taxon>
        <taxon>Actinomycetota</taxon>
        <taxon>Actinomycetes</taxon>
        <taxon>Streptosporangiales</taxon>
        <taxon>Thermomonosporaceae</taxon>
        <taxon>Actinoallomurus</taxon>
    </lineage>
</organism>
<protein>
    <recommendedName>
        <fullName evidence="1">non-specific serine/threonine protein kinase</fullName>
        <ecNumber evidence="1">2.7.11.1</ecNumber>
    </recommendedName>
</protein>
<evidence type="ECO:0000313" key="11">
    <source>
        <dbReference type="Proteomes" id="UP001501822"/>
    </source>
</evidence>
<keyword evidence="2" id="KW-0723">Serine/threonine-protein kinase</keyword>
<feature type="binding site" evidence="7">
    <location>
        <position position="62"/>
    </location>
    <ligand>
        <name>ATP</name>
        <dbReference type="ChEBI" id="CHEBI:30616"/>
    </ligand>
</feature>
<dbReference type="PANTHER" id="PTHR43289:SF6">
    <property type="entry name" value="SERINE_THREONINE-PROTEIN KINASE NEKL-3"/>
    <property type="match status" value="1"/>
</dbReference>
<dbReference type="PROSITE" id="PS50011">
    <property type="entry name" value="PROTEIN_KINASE_DOM"/>
    <property type="match status" value="1"/>
</dbReference>
<dbReference type="Pfam" id="PF00069">
    <property type="entry name" value="Pkinase"/>
    <property type="match status" value="1"/>
</dbReference>
<feature type="region of interest" description="Disordered" evidence="8">
    <location>
        <begin position="295"/>
        <end position="387"/>
    </location>
</feature>
<evidence type="ECO:0000256" key="3">
    <source>
        <dbReference type="ARBA" id="ARBA00022679"/>
    </source>
</evidence>
<feature type="region of interest" description="Disordered" evidence="8">
    <location>
        <begin position="418"/>
        <end position="469"/>
    </location>
</feature>
<evidence type="ECO:0000256" key="5">
    <source>
        <dbReference type="ARBA" id="ARBA00022777"/>
    </source>
</evidence>
<reference evidence="10 11" key="1">
    <citation type="journal article" date="2019" name="Int. J. Syst. Evol. Microbiol.">
        <title>The Global Catalogue of Microorganisms (GCM) 10K type strain sequencing project: providing services to taxonomists for standard genome sequencing and annotation.</title>
        <authorList>
            <consortium name="The Broad Institute Genomics Platform"/>
            <consortium name="The Broad Institute Genome Sequencing Center for Infectious Disease"/>
            <person name="Wu L."/>
            <person name="Ma J."/>
        </authorList>
    </citation>
    <scope>NUCLEOTIDE SEQUENCE [LARGE SCALE GENOMIC DNA]</scope>
    <source>
        <strain evidence="10 11">JCM 3146</strain>
    </source>
</reference>
<feature type="compositionally biased region" description="Low complexity" evidence="8">
    <location>
        <begin position="420"/>
        <end position="449"/>
    </location>
</feature>